<dbReference type="EMBL" id="AODF01000018">
    <property type="protein sequence ID" value="EUJ31393.1"/>
    <property type="molecule type" value="Genomic_DNA"/>
</dbReference>
<sequence>MAPAQESKIEKPDISLQDSLTEMETFLANKHIEFNSMSKQFALKPSIHFDLSQERVLLVQKQISEVNKQILAATKDRSINVYAADQNNENILIKQTLLRKNGINSIKFYWNYDRIKLSGSTVRNTGNGLTLGGHLDSL</sequence>
<dbReference type="RefSeq" id="WP_149023002.1">
    <property type="nucleotide sequence ID" value="NZ_AODF01000018.1"/>
</dbReference>
<proteinExistence type="predicted"/>
<accession>A0ABN0REN4</accession>
<protein>
    <submittedName>
        <fullName evidence="1">Uncharacterized protein</fullName>
    </submittedName>
</protein>
<comment type="caution">
    <text evidence="1">The sequence shown here is derived from an EMBL/GenBank/DDBJ whole genome shotgun (WGS) entry which is preliminary data.</text>
</comment>
<evidence type="ECO:0000313" key="1">
    <source>
        <dbReference type="EMBL" id="EUJ31393.1"/>
    </source>
</evidence>
<organism evidence="1 2">
    <name type="scientific">Listeria floridensis FSL S10-1187</name>
    <dbReference type="NCBI Taxonomy" id="1265817"/>
    <lineage>
        <taxon>Bacteria</taxon>
        <taxon>Bacillati</taxon>
        <taxon>Bacillota</taxon>
        <taxon>Bacilli</taxon>
        <taxon>Bacillales</taxon>
        <taxon>Listeriaceae</taxon>
        <taxon>Listeria</taxon>
    </lineage>
</organism>
<reference evidence="1 2" key="1">
    <citation type="journal article" date="2014" name="Int. J. Syst. Evol. Microbiol.">
        <title>Listeria floridensis sp. nov., Listeria aquatica sp. nov., Listeria cornellensis sp. nov., Listeria riparia sp. nov. and Listeria grandensis sp. nov., from agricultural and natural environments.</title>
        <authorList>
            <person name="den Bakker H.C."/>
            <person name="Warchocki S."/>
            <person name="Wright E.M."/>
            <person name="Allred A.F."/>
            <person name="Ahlstrom C."/>
            <person name="Manuel C.S."/>
            <person name="Stasiewicz M.J."/>
            <person name="Burrell A."/>
            <person name="Roof S."/>
            <person name="Strawn L."/>
            <person name="Fortes E.D."/>
            <person name="Nightingale K.K."/>
            <person name="Kephart D."/>
            <person name="Wiedmann M."/>
        </authorList>
    </citation>
    <scope>NUCLEOTIDE SEQUENCE [LARGE SCALE GENOMIC DNA]</scope>
    <source>
        <strain evidence="1 2">FSL S10-1187</strain>
    </source>
</reference>
<name>A0ABN0REN4_9LIST</name>
<dbReference type="Proteomes" id="UP000019249">
    <property type="component" value="Unassembled WGS sequence"/>
</dbReference>
<keyword evidence="2" id="KW-1185">Reference proteome</keyword>
<evidence type="ECO:0000313" key="2">
    <source>
        <dbReference type="Proteomes" id="UP000019249"/>
    </source>
</evidence>
<gene>
    <name evidence="1" type="ORF">MFLO_09232</name>
</gene>